<dbReference type="AlphaFoldDB" id="A0A834WZV8"/>
<evidence type="ECO:0000313" key="2">
    <source>
        <dbReference type="Proteomes" id="UP000634136"/>
    </source>
</evidence>
<gene>
    <name evidence="1" type="ORF">G2W53_010546</name>
</gene>
<name>A0A834WZV8_9FABA</name>
<reference evidence="1" key="1">
    <citation type="submission" date="2020-09" db="EMBL/GenBank/DDBJ databases">
        <title>Genome-Enabled Discovery of Anthraquinone Biosynthesis in Senna tora.</title>
        <authorList>
            <person name="Kang S.-H."/>
            <person name="Pandey R.P."/>
            <person name="Lee C.-M."/>
            <person name="Sim J.-S."/>
            <person name="Jeong J.-T."/>
            <person name="Choi B.-S."/>
            <person name="Jung M."/>
            <person name="Ginzburg D."/>
            <person name="Zhao K."/>
            <person name="Won S.Y."/>
            <person name="Oh T.-J."/>
            <person name="Yu Y."/>
            <person name="Kim N.-H."/>
            <person name="Lee O.R."/>
            <person name="Lee T.-H."/>
            <person name="Bashyal P."/>
            <person name="Kim T.-S."/>
            <person name="Lee W.-H."/>
            <person name="Kawkins C."/>
            <person name="Kim C.-K."/>
            <person name="Kim J.S."/>
            <person name="Ahn B.O."/>
            <person name="Rhee S.Y."/>
            <person name="Sohng J.K."/>
        </authorList>
    </citation>
    <scope>NUCLEOTIDE SEQUENCE</scope>
    <source>
        <tissue evidence="1">Leaf</tissue>
    </source>
</reference>
<sequence>MPIKRGIEIALTQKITVLVVESDARMIINMLDTPYAQASLLNFVCRESIDRVQLGTKICDVAADAITKFGKCNRFPCS</sequence>
<dbReference type="EMBL" id="JAAIUW010000004">
    <property type="protein sequence ID" value="KAF7835687.1"/>
    <property type="molecule type" value="Genomic_DNA"/>
</dbReference>
<dbReference type="Proteomes" id="UP000634136">
    <property type="component" value="Unassembled WGS sequence"/>
</dbReference>
<proteinExistence type="predicted"/>
<keyword evidence="2" id="KW-1185">Reference proteome</keyword>
<comment type="caution">
    <text evidence="1">The sequence shown here is derived from an EMBL/GenBank/DDBJ whole genome shotgun (WGS) entry which is preliminary data.</text>
</comment>
<protein>
    <submittedName>
        <fullName evidence="1">Uncharacterized protein</fullName>
    </submittedName>
</protein>
<evidence type="ECO:0000313" key="1">
    <source>
        <dbReference type="EMBL" id="KAF7835687.1"/>
    </source>
</evidence>
<accession>A0A834WZV8</accession>
<organism evidence="1 2">
    <name type="scientific">Senna tora</name>
    <dbReference type="NCBI Taxonomy" id="362788"/>
    <lineage>
        <taxon>Eukaryota</taxon>
        <taxon>Viridiplantae</taxon>
        <taxon>Streptophyta</taxon>
        <taxon>Embryophyta</taxon>
        <taxon>Tracheophyta</taxon>
        <taxon>Spermatophyta</taxon>
        <taxon>Magnoliopsida</taxon>
        <taxon>eudicotyledons</taxon>
        <taxon>Gunneridae</taxon>
        <taxon>Pentapetalae</taxon>
        <taxon>rosids</taxon>
        <taxon>fabids</taxon>
        <taxon>Fabales</taxon>
        <taxon>Fabaceae</taxon>
        <taxon>Caesalpinioideae</taxon>
        <taxon>Cassia clade</taxon>
        <taxon>Senna</taxon>
    </lineage>
</organism>